<keyword evidence="1" id="KW-0479">Metal-binding</keyword>
<accession>A0A4Y7PQJ5</accession>
<proteinExistence type="predicted"/>
<evidence type="ECO:0000259" key="5">
    <source>
        <dbReference type="PROSITE" id="PS50865"/>
    </source>
</evidence>
<keyword evidence="2 4" id="KW-0863">Zinc-finger</keyword>
<dbReference type="EMBL" id="ML170222">
    <property type="protein sequence ID" value="TDL17378.1"/>
    <property type="molecule type" value="Genomic_DNA"/>
</dbReference>
<dbReference type="AlphaFoldDB" id="A0A4Y7PQJ5"/>
<keyword evidence="7" id="KW-1185">Reference proteome</keyword>
<name>A0A4Y7PQJ5_9AGAM</name>
<evidence type="ECO:0000256" key="2">
    <source>
        <dbReference type="ARBA" id="ARBA00022771"/>
    </source>
</evidence>
<dbReference type="PROSITE" id="PS50865">
    <property type="entry name" value="ZF_MYND_2"/>
    <property type="match status" value="1"/>
</dbReference>
<dbReference type="VEuPathDB" id="FungiDB:BD410DRAFT_883594"/>
<dbReference type="OrthoDB" id="2212237at2759"/>
<evidence type="ECO:0000256" key="3">
    <source>
        <dbReference type="ARBA" id="ARBA00022833"/>
    </source>
</evidence>
<evidence type="ECO:0000313" key="7">
    <source>
        <dbReference type="Proteomes" id="UP000294933"/>
    </source>
</evidence>
<evidence type="ECO:0000256" key="1">
    <source>
        <dbReference type="ARBA" id="ARBA00022723"/>
    </source>
</evidence>
<sequence length="142" mass="15959">FDVPGYATACYNCRKPTKTPLRCSVCKDTIYCSKSCQKEQWNTRTIKRDGVIGELQGHKYLCATLNEFMKESPEVMAVFLQFPWAKLEPDGKFLLWFALALRDMSEGDGSGWWAQGVGYGPMDIGHAGKRSLLDKHLTDVTG</sequence>
<protein>
    <recommendedName>
        <fullName evidence="5">MYND-type domain-containing protein</fullName>
    </recommendedName>
</protein>
<organism evidence="6 7">
    <name type="scientific">Rickenella mellea</name>
    <dbReference type="NCBI Taxonomy" id="50990"/>
    <lineage>
        <taxon>Eukaryota</taxon>
        <taxon>Fungi</taxon>
        <taxon>Dikarya</taxon>
        <taxon>Basidiomycota</taxon>
        <taxon>Agaricomycotina</taxon>
        <taxon>Agaricomycetes</taxon>
        <taxon>Hymenochaetales</taxon>
        <taxon>Rickenellaceae</taxon>
        <taxon>Rickenella</taxon>
    </lineage>
</organism>
<feature type="non-terminal residue" evidence="6">
    <location>
        <position position="1"/>
    </location>
</feature>
<evidence type="ECO:0000313" key="6">
    <source>
        <dbReference type="EMBL" id="TDL17378.1"/>
    </source>
</evidence>
<dbReference type="Gene3D" id="6.10.140.2220">
    <property type="match status" value="1"/>
</dbReference>
<keyword evidence="3" id="KW-0862">Zinc</keyword>
<reference evidence="6 7" key="1">
    <citation type="submission" date="2018-06" db="EMBL/GenBank/DDBJ databases">
        <title>A transcriptomic atlas of mushroom development highlights an independent origin of complex multicellularity.</title>
        <authorList>
            <consortium name="DOE Joint Genome Institute"/>
            <person name="Krizsan K."/>
            <person name="Almasi E."/>
            <person name="Merenyi Z."/>
            <person name="Sahu N."/>
            <person name="Viragh M."/>
            <person name="Koszo T."/>
            <person name="Mondo S."/>
            <person name="Kiss B."/>
            <person name="Balint B."/>
            <person name="Kues U."/>
            <person name="Barry K."/>
            <person name="Hegedus J.C."/>
            <person name="Henrissat B."/>
            <person name="Johnson J."/>
            <person name="Lipzen A."/>
            <person name="Ohm R."/>
            <person name="Nagy I."/>
            <person name="Pangilinan J."/>
            <person name="Yan J."/>
            <person name="Xiong Y."/>
            <person name="Grigoriev I.V."/>
            <person name="Hibbett D.S."/>
            <person name="Nagy L.G."/>
        </authorList>
    </citation>
    <scope>NUCLEOTIDE SEQUENCE [LARGE SCALE GENOMIC DNA]</scope>
    <source>
        <strain evidence="6 7">SZMC22713</strain>
    </source>
</reference>
<evidence type="ECO:0000256" key="4">
    <source>
        <dbReference type="PROSITE-ProRule" id="PRU00134"/>
    </source>
</evidence>
<dbReference type="InterPro" id="IPR002893">
    <property type="entry name" value="Znf_MYND"/>
</dbReference>
<dbReference type="Pfam" id="PF01753">
    <property type="entry name" value="zf-MYND"/>
    <property type="match status" value="1"/>
</dbReference>
<dbReference type="Proteomes" id="UP000294933">
    <property type="component" value="Unassembled WGS sequence"/>
</dbReference>
<dbReference type="SUPFAM" id="SSF144232">
    <property type="entry name" value="HIT/MYND zinc finger-like"/>
    <property type="match status" value="1"/>
</dbReference>
<feature type="domain" description="MYND-type" evidence="5">
    <location>
        <begin position="10"/>
        <end position="62"/>
    </location>
</feature>
<dbReference type="GO" id="GO:0008270">
    <property type="term" value="F:zinc ion binding"/>
    <property type="evidence" value="ECO:0007669"/>
    <property type="project" value="UniProtKB-KW"/>
</dbReference>
<gene>
    <name evidence="6" type="ORF">BD410DRAFT_883594</name>
</gene>